<protein>
    <recommendedName>
        <fullName evidence="4">Lipoprotein</fullName>
    </recommendedName>
</protein>
<proteinExistence type="predicted"/>
<feature type="chain" id="PRO_5043547234" description="Lipoprotein" evidence="2">
    <location>
        <begin position="25"/>
        <end position="354"/>
    </location>
</feature>
<feature type="signal peptide" evidence="2">
    <location>
        <begin position="1"/>
        <end position="24"/>
    </location>
</feature>
<feature type="region of interest" description="Disordered" evidence="1">
    <location>
        <begin position="26"/>
        <end position="84"/>
    </location>
</feature>
<accession>A0AAU2GRG8</accession>
<dbReference type="PANTHER" id="PTHR39335">
    <property type="entry name" value="BLL4220 PROTEIN"/>
    <property type="match status" value="1"/>
</dbReference>
<evidence type="ECO:0008006" key="4">
    <source>
        <dbReference type="Google" id="ProtNLM"/>
    </source>
</evidence>
<keyword evidence="2" id="KW-0732">Signal</keyword>
<name>A0AAU2GRG8_9ACTN</name>
<dbReference type="PANTHER" id="PTHR39335:SF1">
    <property type="entry name" value="BLL4220 PROTEIN"/>
    <property type="match status" value="1"/>
</dbReference>
<sequence length="354" mass="35951">MKKRRPPRMVIAAAATASALLLTAGCGSKDDSQNDAASLLPAGGGAAAGGLGQLPTQPAGGAPPVGGAPAGGAAAGGAPAGGAGGGQLALRQNAKLGSVLTDARGLTLYRFDKDKPQPPQSNCNDACTVTWPPVMASEASAAAGSGIGPVGQVQRADGKQQLTLGGWPVYRFSKDNAPGDTNGQGVDNGAWNALAADGKKAGGDGNNGRGTPSQGRQNGSGNQQGGDRLGGRGSEGSDLGLTVVVQPVIGSIIVDSNGRTLYQNSDFSRGGRSVCDAQCRQSWTPVPAIDRSRVQNIDLRLVADVQLDDGSRQLVINGHPMFWFNRDRTSGDIGGQGRDGFWALSSDGRFNQRR</sequence>
<evidence type="ECO:0000313" key="3">
    <source>
        <dbReference type="EMBL" id="WTU38381.1"/>
    </source>
</evidence>
<feature type="compositionally biased region" description="Low complexity" evidence="1">
    <location>
        <begin position="58"/>
        <end position="67"/>
    </location>
</feature>
<gene>
    <name evidence="3" type="ORF">OHV25_01815</name>
</gene>
<dbReference type="Pfam" id="PF03640">
    <property type="entry name" value="Lipoprotein_15"/>
    <property type="match status" value="2"/>
</dbReference>
<evidence type="ECO:0000256" key="1">
    <source>
        <dbReference type="SAM" id="MobiDB-lite"/>
    </source>
</evidence>
<feature type="compositionally biased region" description="Gly residues" evidence="1">
    <location>
        <begin position="222"/>
        <end position="234"/>
    </location>
</feature>
<feature type="compositionally biased region" description="Gly residues" evidence="1">
    <location>
        <begin position="68"/>
        <end position="84"/>
    </location>
</feature>
<dbReference type="EMBL" id="CP108253">
    <property type="protein sequence ID" value="WTU38381.1"/>
    <property type="molecule type" value="Genomic_DNA"/>
</dbReference>
<dbReference type="AlphaFoldDB" id="A0AAU2GRG8"/>
<organism evidence="3">
    <name type="scientific">Streptomyces sp. NBC_00060</name>
    <dbReference type="NCBI Taxonomy" id="2975636"/>
    <lineage>
        <taxon>Bacteria</taxon>
        <taxon>Bacillati</taxon>
        <taxon>Actinomycetota</taxon>
        <taxon>Actinomycetes</taxon>
        <taxon>Kitasatosporales</taxon>
        <taxon>Streptomycetaceae</taxon>
        <taxon>Streptomyces</taxon>
    </lineage>
</organism>
<evidence type="ECO:0000256" key="2">
    <source>
        <dbReference type="SAM" id="SignalP"/>
    </source>
</evidence>
<dbReference type="InterPro" id="IPR005297">
    <property type="entry name" value="Lipoprotein_repeat"/>
</dbReference>
<reference evidence="3" key="1">
    <citation type="submission" date="2022-10" db="EMBL/GenBank/DDBJ databases">
        <title>The complete genomes of actinobacterial strains from the NBC collection.</title>
        <authorList>
            <person name="Joergensen T.S."/>
            <person name="Alvarez Arevalo M."/>
            <person name="Sterndorff E.B."/>
            <person name="Faurdal D."/>
            <person name="Vuksanovic O."/>
            <person name="Mourched A.-S."/>
            <person name="Charusanti P."/>
            <person name="Shaw S."/>
            <person name="Blin K."/>
            <person name="Weber T."/>
        </authorList>
    </citation>
    <scope>NUCLEOTIDE SEQUENCE</scope>
    <source>
        <strain evidence="3">NBC_00060</strain>
    </source>
</reference>
<feature type="compositionally biased region" description="Gly residues" evidence="1">
    <location>
        <begin position="42"/>
        <end position="52"/>
    </location>
</feature>
<dbReference type="GO" id="GO:0043448">
    <property type="term" value="P:alkane catabolic process"/>
    <property type="evidence" value="ECO:0007669"/>
    <property type="project" value="TreeGrafter"/>
</dbReference>
<dbReference type="PROSITE" id="PS51257">
    <property type="entry name" value="PROKAR_LIPOPROTEIN"/>
    <property type="match status" value="1"/>
</dbReference>
<feature type="region of interest" description="Disordered" evidence="1">
    <location>
        <begin position="195"/>
        <end position="235"/>
    </location>
</feature>